<evidence type="ECO:0000256" key="6">
    <source>
        <dbReference type="SAM" id="Phobius"/>
    </source>
</evidence>
<evidence type="ECO:0000256" key="4">
    <source>
        <dbReference type="ARBA" id="ARBA00023136"/>
    </source>
</evidence>
<name>A0ABY4NBJ9_9MICO</name>
<feature type="transmembrane region" description="Helical" evidence="6">
    <location>
        <begin position="158"/>
        <end position="176"/>
    </location>
</feature>
<accession>A0ABY4NBJ9</accession>
<feature type="region of interest" description="Disordered" evidence="5">
    <location>
        <begin position="1"/>
        <end position="20"/>
    </location>
</feature>
<dbReference type="InterPro" id="IPR027417">
    <property type="entry name" value="P-loop_NTPase"/>
</dbReference>
<feature type="transmembrane region" description="Helical" evidence="6">
    <location>
        <begin position="42"/>
        <end position="67"/>
    </location>
</feature>
<evidence type="ECO:0000256" key="3">
    <source>
        <dbReference type="ARBA" id="ARBA00022989"/>
    </source>
</evidence>
<dbReference type="InterPro" id="IPR003439">
    <property type="entry name" value="ABC_transporter-like_ATP-bd"/>
</dbReference>
<evidence type="ECO:0000313" key="10">
    <source>
        <dbReference type="Proteomes" id="UP001055868"/>
    </source>
</evidence>
<evidence type="ECO:0000256" key="1">
    <source>
        <dbReference type="ARBA" id="ARBA00004651"/>
    </source>
</evidence>
<comment type="subcellular location">
    <subcellularLocation>
        <location evidence="1">Cell membrane</location>
        <topology evidence="1">Multi-pass membrane protein</topology>
    </subcellularLocation>
</comment>
<dbReference type="Pfam" id="PF00664">
    <property type="entry name" value="ABC_membrane"/>
    <property type="match status" value="1"/>
</dbReference>
<feature type="transmembrane region" description="Helical" evidence="6">
    <location>
        <begin position="182"/>
        <end position="202"/>
    </location>
</feature>
<keyword evidence="10" id="KW-1185">Reference proteome</keyword>
<feature type="transmembrane region" description="Helical" evidence="6">
    <location>
        <begin position="79"/>
        <end position="103"/>
    </location>
</feature>
<keyword evidence="3 6" id="KW-1133">Transmembrane helix</keyword>
<dbReference type="InterPro" id="IPR036640">
    <property type="entry name" value="ABC1_TM_sf"/>
</dbReference>
<protein>
    <submittedName>
        <fullName evidence="9">ABC transporter ATP-binding protein/permease</fullName>
    </submittedName>
</protein>
<keyword evidence="2 6" id="KW-0812">Transmembrane</keyword>
<sequence>MHDSPSPSSGQQAVPAAADPAATAVPRVSVMRSIVRNHRRSIPWIMATSAFVEAVDMLVPILVGIIIDVGIVRGSLAITLLGAAGIFVMRLISTWVWTLMFTASQRARLFERHRLRVAVTGAVLDPRSRPIERPAGEVLSIATSDADKASDIMDMLPWAFPASAVVVGSGVWLAVLDPWLGVATLVGIAVMVLVIRVISPVLSARYDAQQSRAADAAATATDLVHGLRVLQGLGVQSRARTQYRRRSRIALDAALVNARYSGVSSGLTTLVTAAMMAAVVIIAAQRTVAGDMTIGTLIAVVGVARSNMGMLQGLSGIPIWWASMSTSADRVRRLLADLGRTVDDPALTIGHLATARDERGEARPGERRAGTGGLHLRGVGAGSLQGLDMEVPDGRVIALACADARDADAVVEAVSGRAEHTGVHLGDTEVTSSTRFATRADLLVEPHVVDLFDGTVREQLATRAPASDPTDGSDDSWADAALHAAGADDLLRILPEGYDTRILDRGANLSGGQRQRIALARAVASDAPVLVLQDPTTAVDAVTEQHIAEALVAARRVPDRATLLVTRAPALLREADEVLYVRGGRITARADHQDLMDRDDYREMVRR</sequence>
<dbReference type="PANTHER" id="PTHR24221:SF654">
    <property type="entry name" value="ATP-BINDING CASSETTE SUB-FAMILY B MEMBER 6"/>
    <property type="match status" value="1"/>
</dbReference>
<dbReference type="Gene3D" id="1.20.1560.10">
    <property type="entry name" value="ABC transporter type 1, transmembrane domain"/>
    <property type="match status" value="1"/>
</dbReference>
<dbReference type="GO" id="GO:0005524">
    <property type="term" value="F:ATP binding"/>
    <property type="evidence" value="ECO:0007669"/>
    <property type="project" value="UniProtKB-KW"/>
</dbReference>
<dbReference type="InterPro" id="IPR017871">
    <property type="entry name" value="ABC_transporter-like_CS"/>
</dbReference>
<dbReference type="PROSITE" id="PS50893">
    <property type="entry name" value="ABC_TRANSPORTER_2"/>
    <property type="match status" value="1"/>
</dbReference>
<evidence type="ECO:0000256" key="2">
    <source>
        <dbReference type="ARBA" id="ARBA00022692"/>
    </source>
</evidence>
<keyword evidence="9" id="KW-0547">Nucleotide-binding</keyword>
<evidence type="ECO:0000259" key="8">
    <source>
        <dbReference type="PROSITE" id="PS50929"/>
    </source>
</evidence>
<dbReference type="RefSeq" id="WP_249480571.1">
    <property type="nucleotide sequence ID" value="NZ_CP097218.1"/>
</dbReference>
<dbReference type="InterPro" id="IPR011527">
    <property type="entry name" value="ABC1_TM_dom"/>
</dbReference>
<feature type="domain" description="ABC transmembrane type-1" evidence="8">
    <location>
        <begin position="44"/>
        <end position="301"/>
    </location>
</feature>
<dbReference type="Gene3D" id="3.40.50.300">
    <property type="entry name" value="P-loop containing nucleotide triphosphate hydrolases"/>
    <property type="match status" value="1"/>
</dbReference>
<keyword evidence="4 6" id="KW-0472">Membrane</keyword>
<dbReference type="EMBL" id="CP097218">
    <property type="protein sequence ID" value="UQN31162.1"/>
    <property type="molecule type" value="Genomic_DNA"/>
</dbReference>
<gene>
    <name evidence="9" type="ORF">M4486_07740</name>
</gene>
<dbReference type="SUPFAM" id="SSF52540">
    <property type="entry name" value="P-loop containing nucleoside triphosphate hydrolases"/>
    <property type="match status" value="1"/>
</dbReference>
<keyword evidence="9" id="KW-0067">ATP-binding</keyword>
<dbReference type="SUPFAM" id="SSF90123">
    <property type="entry name" value="ABC transporter transmembrane region"/>
    <property type="match status" value="1"/>
</dbReference>
<evidence type="ECO:0000256" key="5">
    <source>
        <dbReference type="SAM" id="MobiDB-lite"/>
    </source>
</evidence>
<dbReference type="PROSITE" id="PS50929">
    <property type="entry name" value="ABC_TM1F"/>
    <property type="match status" value="1"/>
</dbReference>
<proteinExistence type="predicted"/>
<dbReference type="CDD" id="cd07346">
    <property type="entry name" value="ABC_6TM_exporters"/>
    <property type="match status" value="1"/>
</dbReference>
<dbReference type="Proteomes" id="UP001055868">
    <property type="component" value="Chromosome"/>
</dbReference>
<evidence type="ECO:0000313" key="9">
    <source>
        <dbReference type="EMBL" id="UQN31162.1"/>
    </source>
</evidence>
<reference evidence="9" key="1">
    <citation type="submission" date="2022-05" db="EMBL/GenBank/DDBJ databases">
        <title>Genomic analysis of Brachybacterium sp. CBA3104.</title>
        <authorList>
            <person name="Roh S.W."/>
            <person name="Kim Y.B."/>
            <person name="Kim Y."/>
        </authorList>
    </citation>
    <scope>NUCLEOTIDE SEQUENCE</scope>
    <source>
        <strain evidence="9">CBA3104</strain>
    </source>
</reference>
<dbReference type="PANTHER" id="PTHR24221">
    <property type="entry name" value="ATP-BINDING CASSETTE SUB-FAMILY B"/>
    <property type="match status" value="1"/>
</dbReference>
<dbReference type="InterPro" id="IPR039421">
    <property type="entry name" value="Type_1_exporter"/>
</dbReference>
<evidence type="ECO:0000259" key="7">
    <source>
        <dbReference type="PROSITE" id="PS50893"/>
    </source>
</evidence>
<dbReference type="Pfam" id="PF00005">
    <property type="entry name" value="ABC_tran"/>
    <property type="match status" value="1"/>
</dbReference>
<feature type="transmembrane region" description="Helical" evidence="6">
    <location>
        <begin position="267"/>
        <end position="284"/>
    </location>
</feature>
<feature type="compositionally biased region" description="Polar residues" evidence="5">
    <location>
        <begin position="1"/>
        <end position="12"/>
    </location>
</feature>
<organism evidence="9 10">
    <name type="scientific">Brachybacterium kimchii</name>
    <dbReference type="NCBI Taxonomy" id="2942909"/>
    <lineage>
        <taxon>Bacteria</taxon>
        <taxon>Bacillati</taxon>
        <taxon>Actinomycetota</taxon>
        <taxon>Actinomycetes</taxon>
        <taxon>Micrococcales</taxon>
        <taxon>Dermabacteraceae</taxon>
        <taxon>Brachybacterium</taxon>
    </lineage>
</organism>
<dbReference type="PROSITE" id="PS00211">
    <property type="entry name" value="ABC_TRANSPORTER_1"/>
    <property type="match status" value="1"/>
</dbReference>
<feature type="domain" description="ABC transporter" evidence="7">
    <location>
        <begin position="369"/>
        <end position="607"/>
    </location>
</feature>